<feature type="chain" id="PRO_5038995970" evidence="2">
    <location>
        <begin position="29"/>
        <end position="228"/>
    </location>
</feature>
<dbReference type="KEGG" id="ppsc:EHS13_22170"/>
<organism evidence="3 4">
    <name type="scientific">Paenibacillus psychroresistens</name>
    <dbReference type="NCBI Taxonomy" id="1778678"/>
    <lineage>
        <taxon>Bacteria</taxon>
        <taxon>Bacillati</taxon>
        <taxon>Bacillota</taxon>
        <taxon>Bacilli</taxon>
        <taxon>Bacillales</taxon>
        <taxon>Paenibacillaceae</taxon>
        <taxon>Paenibacillus</taxon>
    </lineage>
</organism>
<feature type="signal peptide" evidence="2">
    <location>
        <begin position="1"/>
        <end position="28"/>
    </location>
</feature>
<reference evidence="4" key="1">
    <citation type="submission" date="2018-11" db="EMBL/GenBank/DDBJ databases">
        <title>Complete genome sequence of Paenibacillus sp. ML311-T8.</title>
        <authorList>
            <person name="Nam Y.-D."/>
            <person name="Kang J."/>
            <person name="Chung W.-H."/>
            <person name="Park Y.S."/>
        </authorList>
    </citation>
    <scope>NUCLEOTIDE SEQUENCE [LARGE SCALE GENOMIC DNA]</scope>
    <source>
        <strain evidence="4">ML311-T8</strain>
    </source>
</reference>
<proteinExistence type="predicted"/>
<dbReference type="OrthoDB" id="2678624at2"/>
<dbReference type="AlphaFoldDB" id="A0A6B8RPT8"/>
<keyword evidence="4" id="KW-1185">Reference proteome</keyword>
<keyword evidence="2" id="KW-0732">Signal</keyword>
<evidence type="ECO:0000313" key="4">
    <source>
        <dbReference type="Proteomes" id="UP000426246"/>
    </source>
</evidence>
<dbReference type="EMBL" id="CP034235">
    <property type="protein sequence ID" value="QGQ97396.1"/>
    <property type="molecule type" value="Genomic_DNA"/>
</dbReference>
<sequence>MKSRTKILLGCICIIGGLLLSGCNSTLIDTTIASTPPTPSPTHEVVNVNLPVVQPVTALPTQSTSNEPTITKSSDQATVASNNAQQTLSTETKEKLPVFSSKQPQIMGLAIGEAQEKAIVQYGKPLETYIMEDPAEPITVYQYDGFSIGFNTTNGIQFVDVSSTKVNPGLSGLRLGQTSAQALELLGKPDKNTSYVISYNTKTAILKLDIDPKTKTIQSIKLFGVEES</sequence>
<dbReference type="Proteomes" id="UP000426246">
    <property type="component" value="Chromosome"/>
</dbReference>
<feature type="region of interest" description="Disordered" evidence="1">
    <location>
        <begin position="59"/>
        <end position="79"/>
    </location>
</feature>
<accession>A0A6B8RPT8</accession>
<evidence type="ECO:0000256" key="1">
    <source>
        <dbReference type="SAM" id="MobiDB-lite"/>
    </source>
</evidence>
<protein>
    <submittedName>
        <fullName evidence="3">DUF4309 domain-containing protein</fullName>
    </submittedName>
</protein>
<name>A0A6B8RPT8_9BACL</name>
<dbReference type="RefSeq" id="WP_155702499.1">
    <property type="nucleotide sequence ID" value="NZ_CP034235.1"/>
</dbReference>
<evidence type="ECO:0000256" key="2">
    <source>
        <dbReference type="SAM" id="SignalP"/>
    </source>
</evidence>
<gene>
    <name evidence="3" type="ORF">EHS13_22170</name>
</gene>
<evidence type="ECO:0000313" key="3">
    <source>
        <dbReference type="EMBL" id="QGQ97396.1"/>
    </source>
</evidence>
<dbReference type="PROSITE" id="PS51257">
    <property type="entry name" value="PROKAR_LIPOPROTEIN"/>
    <property type="match status" value="1"/>
</dbReference>